<evidence type="ECO:0000256" key="1">
    <source>
        <dbReference type="RuleBase" id="RU362006"/>
    </source>
</evidence>
<comment type="subcellular location">
    <subcellularLocation>
        <location evidence="1">Membrane</location>
        <topology evidence="1">Multi-pass membrane protein</topology>
    </subcellularLocation>
</comment>
<evidence type="ECO:0000313" key="2">
    <source>
        <dbReference type="EMBL" id="KAK7341505.1"/>
    </source>
</evidence>
<dbReference type="PANTHER" id="PTHR12300:SF176">
    <property type="entry name" value="HVA22-LIKE PROTEIN"/>
    <property type="match status" value="1"/>
</dbReference>
<dbReference type="PANTHER" id="PTHR12300">
    <property type="entry name" value="HVA22-LIKE PROTEINS"/>
    <property type="match status" value="1"/>
</dbReference>
<organism evidence="2 3">
    <name type="scientific">Phaseolus coccineus</name>
    <name type="common">Scarlet runner bean</name>
    <name type="synonym">Phaseolus multiflorus</name>
    <dbReference type="NCBI Taxonomy" id="3886"/>
    <lineage>
        <taxon>Eukaryota</taxon>
        <taxon>Viridiplantae</taxon>
        <taxon>Streptophyta</taxon>
        <taxon>Embryophyta</taxon>
        <taxon>Tracheophyta</taxon>
        <taxon>Spermatophyta</taxon>
        <taxon>Magnoliopsida</taxon>
        <taxon>eudicotyledons</taxon>
        <taxon>Gunneridae</taxon>
        <taxon>Pentapetalae</taxon>
        <taxon>rosids</taxon>
        <taxon>fabids</taxon>
        <taxon>Fabales</taxon>
        <taxon>Fabaceae</taxon>
        <taxon>Papilionoideae</taxon>
        <taxon>50 kb inversion clade</taxon>
        <taxon>NPAAA clade</taxon>
        <taxon>indigoferoid/millettioid clade</taxon>
        <taxon>Phaseoleae</taxon>
        <taxon>Phaseolus</taxon>
    </lineage>
</organism>
<dbReference type="InterPro" id="IPR004345">
    <property type="entry name" value="TB2_DP1_HVA22"/>
</dbReference>
<comment type="similarity">
    <text evidence="1">Belongs to the DP1 family.</text>
</comment>
<comment type="caution">
    <text evidence="2">The sequence shown here is derived from an EMBL/GenBank/DDBJ whole genome shotgun (WGS) entry which is preliminary data.</text>
</comment>
<sequence>MFVDQLLSARVRRLREWNWSDFTFTLPAILCFFSIKPLQACSVSVLRSMQVGLRPFLVAPNLFLRPACCSIGLALPVYSTFKAIEGNDPYQQQRWLLYWAAYGSFNAAEMFTEKLLCWIPFYYHIKFAFLLWLQLPTLNGARQLYCNHLRPFLLKHQARMDVIVEFVYGVMNKVISDHQTELQLARALAVKFLMTGTQMIRDLIHPVGRVCSRIEPQKRQVQDSESED</sequence>
<protein>
    <recommendedName>
        <fullName evidence="1">HVA22-like protein</fullName>
    </recommendedName>
</protein>
<evidence type="ECO:0000313" key="3">
    <source>
        <dbReference type="Proteomes" id="UP001374584"/>
    </source>
</evidence>
<dbReference type="AlphaFoldDB" id="A0AAN9LSG4"/>
<dbReference type="Proteomes" id="UP001374584">
    <property type="component" value="Unassembled WGS sequence"/>
</dbReference>
<accession>A0AAN9LSG4</accession>
<dbReference type="GO" id="GO:0016020">
    <property type="term" value="C:membrane"/>
    <property type="evidence" value="ECO:0007669"/>
    <property type="project" value="UniProtKB-SubCell"/>
</dbReference>
<proteinExistence type="inferred from homology"/>
<dbReference type="Pfam" id="PF03134">
    <property type="entry name" value="TB2_DP1_HVA22"/>
    <property type="match status" value="1"/>
</dbReference>
<gene>
    <name evidence="2" type="ORF">VNO80_24436</name>
</gene>
<name>A0AAN9LSG4_PHACN</name>
<dbReference type="EMBL" id="JAYMYR010000009">
    <property type="protein sequence ID" value="KAK7341505.1"/>
    <property type="molecule type" value="Genomic_DNA"/>
</dbReference>
<keyword evidence="3" id="KW-1185">Reference proteome</keyword>
<reference evidence="2 3" key="1">
    <citation type="submission" date="2024-01" db="EMBL/GenBank/DDBJ databases">
        <title>The genomes of 5 underutilized Papilionoideae crops provide insights into root nodulation and disease resistanc.</title>
        <authorList>
            <person name="Jiang F."/>
        </authorList>
    </citation>
    <scope>NUCLEOTIDE SEQUENCE [LARGE SCALE GENOMIC DNA]</scope>
    <source>
        <strain evidence="2">JINMINGXINNONG_FW02</strain>
        <tissue evidence="2">Leaves</tissue>
    </source>
</reference>